<dbReference type="PROSITE" id="PS50949">
    <property type="entry name" value="HTH_GNTR"/>
    <property type="match status" value="1"/>
</dbReference>
<evidence type="ECO:0000313" key="6">
    <source>
        <dbReference type="Proteomes" id="UP000095544"/>
    </source>
</evidence>
<dbReference type="CDD" id="cd07377">
    <property type="entry name" value="WHTH_GntR"/>
    <property type="match status" value="1"/>
</dbReference>
<dbReference type="AlphaFoldDB" id="A0A174JA63"/>
<accession>A0A174JA63</accession>
<dbReference type="PANTHER" id="PTHR38445:SF12">
    <property type="entry name" value="GNTR-FAMILY TRANSCRIPTIONAL REGULATOR"/>
    <property type="match status" value="1"/>
</dbReference>
<dbReference type="InterPro" id="IPR000524">
    <property type="entry name" value="Tscrpt_reg_HTH_GntR"/>
</dbReference>
<keyword evidence="3" id="KW-0804">Transcription</keyword>
<dbReference type="OrthoDB" id="9802328at2"/>
<evidence type="ECO:0000256" key="2">
    <source>
        <dbReference type="ARBA" id="ARBA00023125"/>
    </source>
</evidence>
<dbReference type="Proteomes" id="UP000095544">
    <property type="component" value="Unassembled WGS sequence"/>
</dbReference>
<dbReference type="InterPro" id="IPR036388">
    <property type="entry name" value="WH-like_DNA-bd_sf"/>
</dbReference>
<evidence type="ECO:0000256" key="1">
    <source>
        <dbReference type="ARBA" id="ARBA00023015"/>
    </source>
</evidence>
<dbReference type="EMBL" id="CYZU01000046">
    <property type="protein sequence ID" value="CUO96582.1"/>
    <property type="molecule type" value="Genomic_DNA"/>
</dbReference>
<sequence>MILKLDMSGDIPIYVQLRNQIVLGIGRGALRVGEKLPTVRQLAGDAGINTMTVNKAYQVLKAEGFIEIDRRHGAVVRPVQDADGVFHEKLEEELELLTAEAKLKGMNQQEFVSLCEKMFSELHLQEYETATEG</sequence>
<keyword evidence="2" id="KW-0238">DNA-binding</keyword>
<dbReference type="PANTHER" id="PTHR38445">
    <property type="entry name" value="HTH-TYPE TRANSCRIPTIONAL REPRESSOR YTRA"/>
    <property type="match status" value="1"/>
</dbReference>
<protein>
    <submittedName>
        <fullName evidence="5">Uncharacterized HTH-type transcriptional regulator ydcR</fullName>
    </submittedName>
</protein>
<dbReference type="GO" id="GO:0003700">
    <property type="term" value="F:DNA-binding transcription factor activity"/>
    <property type="evidence" value="ECO:0007669"/>
    <property type="project" value="InterPro"/>
</dbReference>
<name>A0A174JA63_9FIRM</name>
<reference evidence="5 6" key="1">
    <citation type="submission" date="2015-09" db="EMBL/GenBank/DDBJ databases">
        <authorList>
            <consortium name="Pathogen Informatics"/>
        </authorList>
    </citation>
    <scope>NUCLEOTIDE SEQUENCE [LARGE SCALE GENOMIC DNA]</scope>
    <source>
        <strain evidence="5 6">2789STDY5834876</strain>
    </source>
</reference>
<feature type="domain" description="HTH gntR-type" evidence="4">
    <location>
        <begin position="11"/>
        <end position="79"/>
    </location>
</feature>
<evidence type="ECO:0000256" key="3">
    <source>
        <dbReference type="ARBA" id="ARBA00023163"/>
    </source>
</evidence>
<dbReference type="STRING" id="39482.ERS852491_03863"/>
<keyword evidence="1" id="KW-0805">Transcription regulation</keyword>
<dbReference type="Gene3D" id="1.10.10.10">
    <property type="entry name" value="Winged helix-like DNA-binding domain superfamily/Winged helix DNA-binding domain"/>
    <property type="match status" value="1"/>
</dbReference>
<gene>
    <name evidence="5" type="primary">ydcR</name>
    <name evidence="5" type="ORF">ERS852491_03863</name>
</gene>
<dbReference type="InterPro" id="IPR036390">
    <property type="entry name" value="WH_DNA-bd_sf"/>
</dbReference>
<evidence type="ECO:0000259" key="4">
    <source>
        <dbReference type="PROSITE" id="PS50949"/>
    </source>
</evidence>
<dbReference type="SMART" id="SM00345">
    <property type="entry name" value="HTH_GNTR"/>
    <property type="match status" value="1"/>
</dbReference>
<proteinExistence type="predicted"/>
<dbReference type="Pfam" id="PF00392">
    <property type="entry name" value="GntR"/>
    <property type="match status" value="1"/>
</dbReference>
<dbReference type="SUPFAM" id="SSF46785">
    <property type="entry name" value="Winged helix' DNA-binding domain"/>
    <property type="match status" value="1"/>
</dbReference>
<organism evidence="5 6">
    <name type="scientific">Faecalicatena contorta</name>
    <dbReference type="NCBI Taxonomy" id="39482"/>
    <lineage>
        <taxon>Bacteria</taxon>
        <taxon>Bacillati</taxon>
        <taxon>Bacillota</taxon>
        <taxon>Clostridia</taxon>
        <taxon>Lachnospirales</taxon>
        <taxon>Lachnospiraceae</taxon>
        <taxon>Faecalicatena</taxon>
    </lineage>
</organism>
<dbReference type="RefSeq" id="WP_050640391.1">
    <property type="nucleotide sequence ID" value="NZ_CABKUE010000008.1"/>
</dbReference>
<evidence type="ECO:0000313" key="5">
    <source>
        <dbReference type="EMBL" id="CUO96582.1"/>
    </source>
</evidence>
<dbReference type="GO" id="GO:0003677">
    <property type="term" value="F:DNA binding"/>
    <property type="evidence" value="ECO:0007669"/>
    <property type="project" value="UniProtKB-KW"/>
</dbReference>